<evidence type="ECO:0000313" key="2">
    <source>
        <dbReference type="Proteomes" id="UP000186914"/>
    </source>
</evidence>
<sequence>MSLTDNQKMGGAMLAVGVSLAVAEATGHVVLADSTLRVIIRTGALLYGGEVMARMVGLSPLGGKTSRNEEGDGK</sequence>
<organism evidence="1 2">
    <name type="scientific">Haladaptatus litoreus</name>
    <dbReference type="NCBI Taxonomy" id="553468"/>
    <lineage>
        <taxon>Archaea</taxon>
        <taxon>Methanobacteriati</taxon>
        <taxon>Methanobacteriota</taxon>
        <taxon>Stenosarchaea group</taxon>
        <taxon>Halobacteria</taxon>
        <taxon>Halobacteriales</taxon>
        <taxon>Haladaptataceae</taxon>
        <taxon>Haladaptatus</taxon>
    </lineage>
</organism>
<reference evidence="2" key="1">
    <citation type="submission" date="2017-01" db="EMBL/GenBank/DDBJ databases">
        <authorList>
            <person name="Varghese N."/>
            <person name="Submissions S."/>
        </authorList>
    </citation>
    <scope>NUCLEOTIDE SEQUENCE [LARGE SCALE GENOMIC DNA]</scope>
    <source>
        <strain evidence="2">CGMCC 1.7737</strain>
    </source>
</reference>
<accession>A0A1N7FHD1</accession>
<evidence type="ECO:0000313" key="1">
    <source>
        <dbReference type="EMBL" id="SIR99749.1"/>
    </source>
</evidence>
<proteinExistence type="predicted"/>
<gene>
    <name evidence="1" type="ORF">SAMN05421858_5059</name>
</gene>
<dbReference type="RefSeq" id="WP_076433698.1">
    <property type="nucleotide sequence ID" value="NZ_FTNO01000009.1"/>
</dbReference>
<keyword evidence="2" id="KW-1185">Reference proteome</keyword>
<dbReference type="Proteomes" id="UP000186914">
    <property type="component" value="Unassembled WGS sequence"/>
</dbReference>
<name>A0A1N7FHD1_9EURY</name>
<dbReference type="AlphaFoldDB" id="A0A1N7FHD1"/>
<protein>
    <submittedName>
        <fullName evidence="1">Uncharacterized protein</fullName>
    </submittedName>
</protein>
<dbReference type="EMBL" id="FTNO01000009">
    <property type="protein sequence ID" value="SIR99749.1"/>
    <property type="molecule type" value="Genomic_DNA"/>
</dbReference>